<reference evidence="2" key="1">
    <citation type="submission" date="2012-11" db="EMBL/GenBank/DDBJ databases">
        <authorList>
            <person name="Lucero-Rivera Y.E."/>
            <person name="Tovar-Ramirez D."/>
        </authorList>
    </citation>
    <scope>NUCLEOTIDE SEQUENCE [LARGE SCALE GENOMIC DNA]</scope>
    <source>
        <strain evidence="2">Araruama</strain>
    </source>
</reference>
<organism evidence="1 2">
    <name type="scientific">Candidatus Magnetoglobus multicellularis str. Araruama</name>
    <dbReference type="NCBI Taxonomy" id="890399"/>
    <lineage>
        <taxon>Bacteria</taxon>
        <taxon>Pseudomonadati</taxon>
        <taxon>Thermodesulfobacteriota</taxon>
        <taxon>Desulfobacteria</taxon>
        <taxon>Desulfobacterales</taxon>
        <taxon>Desulfobacteraceae</taxon>
        <taxon>Candidatus Magnetoglobus</taxon>
    </lineage>
</organism>
<protein>
    <submittedName>
        <fullName evidence="1">Uncharacterized protein</fullName>
    </submittedName>
</protein>
<comment type="caution">
    <text evidence="1">The sequence shown here is derived from an EMBL/GenBank/DDBJ whole genome shotgun (WGS) entry which is preliminary data.</text>
</comment>
<dbReference type="AlphaFoldDB" id="A0A1V1NTT5"/>
<gene>
    <name evidence="1" type="ORF">OMM_13405</name>
</gene>
<feature type="non-terminal residue" evidence="1">
    <location>
        <position position="78"/>
    </location>
</feature>
<sequence length="78" mass="8891">MDDIYKQPDLESLIDDPIYQSYVMLDLQYALNIADQERKAKADALFIADQERKAKADALIIADQARKAEEDALFIADQ</sequence>
<dbReference type="EMBL" id="ATBP01002319">
    <property type="protein sequence ID" value="ETR65989.1"/>
    <property type="molecule type" value="Genomic_DNA"/>
</dbReference>
<name>A0A1V1NTT5_9BACT</name>
<evidence type="ECO:0000313" key="1">
    <source>
        <dbReference type="EMBL" id="ETR65989.1"/>
    </source>
</evidence>
<accession>A0A1V1NTT5</accession>
<evidence type="ECO:0000313" key="2">
    <source>
        <dbReference type="Proteomes" id="UP000189670"/>
    </source>
</evidence>
<dbReference type="Proteomes" id="UP000189670">
    <property type="component" value="Unassembled WGS sequence"/>
</dbReference>
<proteinExistence type="predicted"/>